<protein>
    <submittedName>
        <fullName evidence="2">Uncharacterized protein</fullName>
    </submittedName>
</protein>
<reference evidence="2 3" key="1">
    <citation type="submission" date="2018-02" db="EMBL/GenBank/DDBJ databases">
        <title>Bacteriophage NCPPB3778 and a type I-E CRISPR drive the evolution of the US Biological Select Agent, Rathayibacter toxicus.</title>
        <authorList>
            <person name="Davis E.W.II."/>
            <person name="Tabima J.F."/>
            <person name="Weisberg A.J."/>
            <person name="Lopes L.D."/>
            <person name="Wiseman M.S."/>
            <person name="Wiseman M.S."/>
            <person name="Pupko T."/>
            <person name="Belcher M.S."/>
            <person name="Sechler A.J."/>
            <person name="Tancos M.A."/>
            <person name="Schroeder B.K."/>
            <person name="Murray T.D."/>
            <person name="Luster D.G."/>
            <person name="Schneider W.L."/>
            <person name="Rogers E."/>
            <person name="Andreote F.D."/>
            <person name="Grunwald N.J."/>
            <person name="Putnam M.L."/>
            <person name="Chang J.H."/>
        </authorList>
    </citation>
    <scope>NUCLEOTIDE SEQUENCE [LARGE SCALE GENOMIC DNA]</scope>
    <source>
        <strain evidence="2 3">AY1D6</strain>
    </source>
</reference>
<proteinExistence type="predicted"/>
<sequence length="141" mass="14643">MGARTKTAGAVDARAKARERAAAFRERETKLEGLAVNYFTAADRIDAIDVELEESIAKLRERAAERAASAREEANAAIAGMAALSVPAAEIAQRLDLPASAVRAAIRSAAGSDPTAGAGEQTEPEPESDGVGNEWHEGDAA</sequence>
<evidence type="ECO:0000313" key="2">
    <source>
        <dbReference type="EMBL" id="PPH79074.1"/>
    </source>
</evidence>
<evidence type="ECO:0000313" key="3">
    <source>
        <dbReference type="Proteomes" id="UP000239698"/>
    </source>
</evidence>
<keyword evidence="3" id="KW-1185">Reference proteome</keyword>
<dbReference type="EMBL" id="PSVT01000004">
    <property type="protein sequence ID" value="PPH79074.1"/>
    <property type="molecule type" value="Genomic_DNA"/>
</dbReference>
<accession>A0ABX5AG60</accession>
<gene>
    <name evidence="2" type="ORF">C5C40_03815</name>
</gene>
<dbReference type="Proteomes" id="UP000239698">
    <property type="component" value="Unassembled WGS sequence"/>
</dbReference>
<feature type="region of interest" description="Disordered" evidence="1">
    <location>
        <begin position="108"/>
        <end position="141"/>
    </location>
</feature>
<organism evidence="2 3">
    <name type="scientific">Rathayibacter rathayi</name>
    <name type="common">Corynebacterium rathayi</name>
    <dbReference type="NCBI Taxonomy" id="33887"/>
    <lineage>
        <taxon>Bacteria</taxon>
        <taxon>Bacillati</taxon>
        <taxon>Actinomycetota</taxon>
        <taxon>Actinomycetes</taxon>
        <taxon>Micrococcales</taxon>
        <taxon>Microbacteriaceae</taxon>
        <taxon>Rathayibacter</taxon>
    </lineage>
</organism>
<evidence type="ECO:0000256" key="1">
    <source>
        <dbReference type="SAM" id="MobiDB-lite"/>
    </source>
</evidence>
<name>A0ABX5AG60_RATRA</name>
<comment type="caution">
    <text evidence="2">The sequence shown here is derived from an EMBL/GenBank/DDBJ whole genome shotgun (WGS) entry which is preliminary data.</text>
</comment>
<dbReference type="RefSeq" id="WP_097167924.1">
    <property type="nucleotide sequence ID" value="NZ_PSUP01000037.1"/>
</dbReference>